<dbReference type="EMBL" id="VITK01000007">
    <property type="protein sequence ID" value="TWA95819.1"/>
    <property type="molecule type" value="Genomic_DNA"/>
</dbReference>
<dbReference type="OrthoDB" id="8243563at2"/>
<evidence type="ECO:0000313" key="1">
    <source>
        <dbReference type="EMBL" id="TWA95819.1"/>
    </source>
</evidence>
<comment type="caution">
    <text evidence="1">The sequence shown here is derived from an EMBL/GenBank/DDBJ whole genome shotgun (WGS) entry which is preliminary data.</text>
</comment>
<dbReference type="STRING" id="1803665.GCA_001641335_08143"/>
<keyword evidence="2" id="KW-1185">Reference proteome</keyword>
<gene>
    <name evidence="1" type="ORF">FBZ96_1078</name>
</gene>
<evidence type="ECO:0000313" key="2">
    <source>
        <dbReference type="Proteomes" id="UP000319949"/>
    </source>
</evidence>
<organism evidence="1 2">
    <name type="scientific">Bradyrhizobium stylosanthis</name>
    <dbReference type="NCBI Taxonomy" id="1803665"/>
    <lineage>
        <taxon>Bacteria</taxon>
        <taxon>Pseudomonadati</taxon>
        <taxon>Pseudomonadota</taxon>
        <taxon>Alphaproteobacteria</taxon>
        <taxon>Hyphomicrobiales</taxon>
        <taxon>Nitrobacteraceae</taxon>
        <taxon>Bradyrhizobium</taxon>
    </lineage>
</organism>
<dbReference type="AlphaFoldDB" id="A0A560DFC1"/>
<sequence>MIKDQFTFSARAESTHNILRNLVAVTLGGVIALAPFAAHGSETTSSLRATKGGFEKIALPPIPQLDTMPWLSWPQAPSTVNVDTLLSPILDAPRLRFDLLPTQREGTQTATS</sequence>
<proteinExistence type="predicted"/>
<dbReference type="Proteomes" id="UP000319949">
    <property type="component" value="Unassembled WGS sequence"/>
</dbReference>
<accession>A0A560DFC1</accession>
<name>A0A560DFC1_9BRAD</name>
<dbReference type="RefSeq" id="WP_063694726.1">
    <property type="nucleotide sequence ID" value="NZ_LVEM01000009.1"/>
</dbReference>
<reference evidence="1 2" key="1">
    <citation type="submission" date="2019-06" db="EMBL/GenBank/DDBJ databases">
        <title>Genomic Encyclopedia of Type Strains, Phase IV (KMG-V): Genome sequencing to study the core and pangenomes of soil and plant-associated prokaryotes.</title>
        <authorList>
            <person name="Whitman W."/>
        </authorList>
    </citation>
    <scope>NUCLEOTIDE SEQUENCE [LARGE SCALE GENOMIC DNA]</scope>
    <source>
        <strain evidence="1 2">BR 510</strain>
    </source>
</reference>
<protein>
    <submittedName>
        <fullName evidence="1">Uncharacterized protein</fullName>
    </submittedName>
</protein>